<gene>
    <name evidence="2" type="ORF">scyTo_0017302</name>
</gene>
<feature type="region of interest" description="Disordered" evidence="1">
    <location>
        <begin position="38"/>
        <end position="96"/>
    </location>
</feature>
<reference evidence="2 3" key="1">
    <citation type="journal article" date="2018" name="Nat. Ecol. Evol.">
        <title>Shark genomes provide insights into elasmobranch evolution and the origin of vertebrates.</title>
        <authorList>
            <person name="Hara Y"/>
            <person name="Yamaguchi K"/>
            <person name="Onimaru K"/>
            <person name="Kadota M"/>
            <person name="Koyanagi M"/>
            <person name="Keeley SD"/>
            <person name="Tatsumi K"/>
            <person name="Tanaka K"/>
            <person name="Motone F"/>
            <person name="Kageyama Y"/>
            <person name="Nozu R"/>
            <person name="Adachi N"/>
            <person name="Nishimura O"/>
            <person name="Nakagawa R"/>
            <person name="Tanegashima C"/>
            <person name="Kiyatake I"/>
            <person name="Matsumoto R"/>
            <person name="Murakumo K"/>
            <person name="Nishida K"/>
            <person name="Terakita A"/>
            <person name="Kuratani S"/>
            <person name="Sato K"/>
            <person name="Hyodo S Kuraku.S."/>
        </authorList>
    </citation>
    <scope>NUCLEOTIDE SEQUENCE [LARGE SCALE GENOMIC DNA]</scope>
</reference>
<dbReference type="AlphaFoldDB" id="A0A401PPU6"/>
<dbReference type="Proteomes" id="UP000288216">
    <property type="component" value="Unassembled WGS sequence"/>
</dbReference>
<organism evidence="2 3">
    <name type="scientific">Scyliorhinus torazame</name>
    <name type="common">Cloudy catshark</name>
    <name type="synonym">Catulus torazame</name>
    <dbReference type="NCBI Taxonomy" id="75743"/>
    <lineage>
        <taxon>Eukaryota</taxon>
        <taxon>Metazoa</taxon>
        <taxon>Chordata</taxon>
        <taxon>Craniata</taxon>
        <taxon>Vertebrata</taxon>
        <taxon>Chondrichthyes</taxon>
        <taxon>Elasmobranchii</taxon>
        <taxon>Galeomorphii</taxon>
        <taxon>Galeoidea</taxon>
        <taxon>Carcharhiniformes</taxon>
        <taxon>Scyliorhinidae</taxon>
        <taxon>Scyliorhinus</taxon>
    </lineage>
</organism>
<keyword evidence="3" id="KW-1185">Reference proteome</keyword>
<name>A0A401PPU6_SCYTO</name>
<evidence type="ECO:0000313" key="3">
    <source>
        <dbReference type="Proteomes" id="UP000288216"/>
    </source>
</evidence>
<sequence length="141" mass="14561">CRTLVTPRLATQPTLNQVDSLDSHKLVDSTPFPLVLEGPIPQVGAVPTPSPQVGAGPTPSPQVGAVPTPSPQVGAVPTPSPQGQAGPTRVVPTPSNKLEAIPKDLIRLVGVLIQPLQAVTLHLQVTSQGGELVALDIHLNR</sequence>
<feature type="non-terminal residue" evidence="2">
    <location>
        <position position="1"/>
    </location>
</feature>
<accession>A0A401PPU6</accession>
<evidence type="ECO:0000313" key="2">
    <source>
        <dbReference type="EMBL" id="GCB75147.1"/>
    </source>
</evidence>
<protein>
    <submittedName>
        <fullName evidence="2">Uncharacterized protein</fullName>
    </submittedName>
</protein>
<comment type="caution">
    <text evidence="2">The sequence shown here is derived from an EMBL/GenBank/DDBJ whole genome shotgun (WGS) entry which is preliminary data.</text>
</comment>
<evidence type="ECO:0000256" key="1">
    <source>
        <dbReference type="SAM" id="MobiDB-lite"/>
    </source>
</evidence>
<dbReference type="EMBL" id="BFAA01011135">
    <property type="protein sequence ID" value="GCB75147.1"/>
    <property type="molecule type" value="Genomic_DNA"/>
</dbReference>
<proteinExistence type="predicted"/>